<name>A0A7Z0LMH5_9GAMM</name>
<proteinExistence type="predicted"/>
<evidence type="ECO:0000256" key="2">
    <source>
        <dbReference type="ARBA" id="ARBA00012528"/>
    </source>
</evidence>
<dbReference type="Gene3D" id="3.30.450.20">
    <property type="entry name" value="PAS domain"/>
    <property type="match status" value="1"/>
</dbReference>
<dbReference type="InterPro" id="IPR000160">
    <property type="entry name" value="GGDEF_dom"/>
</dbReference>
<dbReference type="FunFam" id="3.30.70.270:FF:000001">
    <property type="entry name" value="Diguanylate cyclase domain protein"/>
    <property type="match status" value="1"/>
</dbReference>
<comment type="cofactor">
    <cofactor evidence="1">
        <name>Mg(2+)</name>
        <dbReference type="ChEBI" id="CHEBI:18420"/>
    </cofactor>
</comment>
<dbReference type="RefSeq" id="WP_179930938.1">
    <property type="nucleotide sequence ID" value="NZ_JACCDF010000011.1"/>
</dbReference>
<evidence type="ECO:0000256" key="3">
    <source>
        <dbReference type="ARBA" id="ARBA00034247"/>
    </source>
</evidence>
<dbReference type="InterPro" id="IPR050469">
    <property type="entry name" value="Diguanylate_Cyclase"/>
</dbReference>
<keyword evidence="9" id="KW-1185">Reference proteome</keyword>
<dbReference type="InterPro" id="IPR035965">
    <property type="entry name" value="PAS-like_dom_sf"/>
</dbReference>
<dbReference type="PANTHER" id="PTHR45138">
    <property type="entry name" value="REGULATORY COMPONENTS OF SENSORY TRANSDUCTION SYSTEM"/>
    <property type="match status" value="1"/>
</dbReference>
<feature type="domain" description="PAS" evidence="5">
    <location>
        <begin position="17"/>
        <end position="86"/>
    </location>
</feature>
<dbReference type="PROSITE" id="PS50887">
    <property type="entry name" value="GGDEF"/>
    <property type="match status" value="1"/>
</dbReference>
<dbReference type="EMBL" id="JACCDF010000011">
    <property type="protein sequence ID" value="NYS61609.1"/>
    <property type="molecule type" value="Genomic_DNA"/>
</dbReference>
<feature type="domain" description="PAC" evidence="6">
    <location>
        <begin position="92"/>
        <end position="143"/>
    </location>
</feature>
<evidence type="ECO:0000259" key="5">
    <source>
        <dbReference type="PROSITE" id="PS50112"/>
    </source>
</evidence>
<evidence type="ECO:0000313" key="9">
    <source>
        <dbReference type="Proteomes" id="UP000586119"/>
    </source>
</evidence>
<evidence type="ECO:0000259" key="7">
    <source>
        <dbReference type="PROSITE" id="PS50887"/>
    </source>
</evidence>
<comment type="catalytic activity">
    <reaction evidence="3">
        <text>2 GTP = 3',3'-c-di-GMP + 2 diphosphate</text>
        <dbReference type="Rhea" id="RHEA:24898"/>
        <dbReference type="ChEBI" id="CHEBI:33019"/>
        <dbReference type="ChEBI" id="CHEBI:37565"/>
        <dbReference type="ChEBI" id="CHEBI:58805"/>
        <dbReference type="EC" id="2.7.7.65"/>
    </reaction>
</comment>
<dbReference type="CDD" id="cd00130">
    <property type="entry name" value="PAS"/>
    <property type="match status" value="1"/>
</dbReference>
<gene>
    <name evidence="8" type="ORF">HZS81_12690</name>
</gene>
<evidence type="ECO:0000313" key="8">
    <source>
        <dbReference type="EMBL" id="NYS61609.1"/>
    </source>
</evidence>
<reference evidence="8 9" key="1">
    <citation type="journal article" date="2015" name="Int. J. Syst. Evol. Microbiol.">
        <title>Halomonas salicampi sp. nov., a halotolerant and alkalitolerant bacterium isolated from a saltern soil.</title>
        <authorList>
            <person name="Lee J.C."/>
            <person name="Kim Y.S."/>
            <person name="Yun B.S."/>
            <person name="Whang K.S."/>
        </authorList>
    </citation>
    <scope>NUCLEOTIDE SEQUENCE [LARGE SCALE GENOMIC DNA]</scope>
    <source>
        <strain evidence="8 9">BH103</strain>
    </source>
</reference>
<dbReference type="InterPro" id="IPR043128">
    <property type="entry name" value="Rev_trsase/Diguanyl_cyclase"/>
</dbReference>
<dbReference type="AlphaFoldDB" id="A0A7Z0LMH5"/>
<organism evidence="8 9">
    <name type="scientific">Vreelandella salicampi</name>
    <dbReference type="NCBI Taxonomy" id="1449798"/>
    <lineage>
        <taxon>Bacteria</taxon>
        <taxon>Pseudomonadati</taxon>
        <taxon>Pseudomonadota</taxon>
        <taxon>Gammaproteobacteria</taxon>
        <taxon>Oceanospirillales</taxon>
        <taxon>Halomonadaceae</taxon>
        <taxon>Vreelandella</taxon>
    </lineage>
</organism>
<dbReference type="SMART" id="SM00091">
    <property type="entry name" value="PAS"/>
    <property type="match status" value="1"/>
</dbReference>
<dbReference type="InterPro" id="IPR000700">
    <property type="entry name" value="PAS-assoc_C"/>
</dbReference>
<dbReference type="Pfam" id="PF00990">
    <property type="entry name" value="GGDEF"/>
    <property type="match status" value="1"/>
</dbReference>
<dbReference type="GO" id="GO:0052621">
    <property type="term" value="F:diguanylate cyclase activity"/>
    <property type="evidence" value="ECO:0007669"/>
    <property type="project" value="UniProtKB-EC"/>
</dbReference>
<evidence type="ECO:0000256" key="1">
    <source>
        <dbReference type="ARBA" id="ARBA00001946"/>
    </source>
</evidence>
<dbReference type="PANTHER" id="PTHR45138:SF9">
    <property type="entry name" value="DIGUANYLATE CYCLASE DGCM-RELATED"/>
    <property type="match status" value="1"/>
</dbReference>
<dbReference type="CDD" id="cd01949">
    <property type="entry name" value="GGDEF"/>
    <property type="match status" value="1"/>
</dbReference>
<dbReference type="NCBIfam" id="TIGR00229">
    <property type="entry name" value="sensory_box"/>
    <property type="match status" value="1"/>
</dbReference>
<keyword evidence="4" id="KW-0175">Coiled coil</keyword>
<dbReference type="PROSITE" id="PS50113">
    <property type="entry name" value="PAC"/>
    <property type="match status" value="1"/>
</dbReference>
<protein>
    <recommendedName>
        <fullName evidence="2">diguanylate cyclase</fullName>
        <ecNumber evidence="2">2.7.7.65</ecNumber>
    </recommendedName>
</protein>
<dbReference type="PROSITE" id="PS50112">
    <property type="entry name" value="PAS"/>
    <property type="match status" value="1"/>
</dbReference>
<dbReference type="InterPro" id="IPR029787">
    <property type="entry name" value="Nucleotide_cyclase"/>
</dbReference>
<feature type="coiled-coil region" evidence="4">
    <location>
        <begin position="127"/>
        <end position="154"/>
    </location>
</feature>
<dbReference type="EC" id="2.7.7.65" evidence="2"/>
<dbReference type="SUPFAM" id="SSF55073">
    <property type="entry name" value="Nucleotide cyclase"/>
    <property type="match status" value="1"/>
</dbReference>
<dbReference type="Proteomes" id="UP000586119">
    <property type="component" value="Unassembled WGS sequence"/>
</dbReference>
<dbReference type="SMART" id="SM00267">
    <property type="entry name" value="GGDEF"/>
    <property type="match status" value="1"/>
</dbReference>
<sequence length="313" mass="35492">MAERRIADPFEHLITLSSRDMANVINATPIGICITDANGQFEVVNPAYCDFYGYEKEELLGQHFTLVVPKAYRDKLSQLHDTFIAGNEIQELRQEWEVRRKNGETRTIIAEAARVHGEDGAPRKVTYVVDITNRKRLEEQLKQANERLDHLAHHDELTGIYNRRAGLMRLEEELKRCQRYGSKLSVVMYDLDSFKHINDTYGHGIGDDVLQEMTQLMAKGIRSTDFLVRLGGEEFLIIMPEVDVSSAYLAADRLRQQAAATPMTTHALIVTLSAGVASYMEASTTRMLDRVDKAMYRAKQSGRNKVIIADDVT</sequence>
<feature type="domain" description="GGDEF" evidence="7">
    <location>
        <begin position="182"/>
        <end position="311"/>
    </location>
</feature>
<dbReference type="NCBIfam" id="TIGR00254">
    <property type="entry name" value="GGDEF"/>
    <property type="match status" value="1"/>
</dbReference>
<dbReference type="InterPro" id="IPR013656">
    <property type="entry name" value="PAS_4"/>
</dbReference>
<dbReference type="Gene3D" id="3.30.70.270">
    <property type="match status" value="1"/>
</dbReference>
<dbReference type="SUPFAM" id="SSF55785">
    <property type="entry name" value="PYP-like sensor domain (PAS domain)"/>
    <property type="match status" value="1"/>
</dbReference>
<evidence type="ECO:0000256" key="4">
    <source>
        <dbReference type="SAM" id="Coils"/>
    </source>
</evidence>
<comment type="caution">
    <text evidence="8">The sequence shown here is derived from an EMBL/GenBank/DDBJ whole genome shotgun (WGS) entry which is preliminary data.</text>
</comment>
<dbReference type="InterPro" id="IPR000014">
    <property type="entry name" value="PAS"/>
</dbReference>
<evidence type="ECO:0000259" key="6">
    <source>
        <dbReference type="PROSITE" id="PS50113"/>
    </source>
</evidence>
<dbReference type="Pfam" id="PF08448">
    <property type="entry name" value="PAS_4"/>
    <property type="match status" value="1"/>
</dbReference>
<accession>A0A7Z0LMH5</accession>